<dbReference type="AlphaFoldDB" id="A0A7E4ZSK6"/>
<keyword evidence="1" id="KW-0732">Signal</keyword>
<evidence type="ECO:0000313" key="2">
    <source>
        <dbReference type="Proteomes" id="UP000492821"/>
    </source>
</evidence>
<feature type="signal peptide" evidence="1">
    <location>
        <begin position="1"/>
        <end position="16"/>
    </location>
</feature>
<dbReference type="WBParaSite" id="Pan_g15014.t1">
    <property type="protein sequence ID" value="Pan_g15014.t1"/>
    <property type="gene ID" value="Pan_g15014"/>
</dbReference>
<evidence type="ECO:0000313" key="3">
    <source>
        <dbReference type="WBParaSite" id="Pan_g15014.t1"/>
    </source>
</evidence>
<reference evidence="2" key="1">
    <citation type="journal article" date="2013" name="Genetics">
        <title>The draft genome and transcriptome of Panagrellus redivivus are shaped by the harsh demands of a free-living lifestyle.</title>
        <authorList>
            <person name="Srinivasan J."/>
            <person name="Dillman A.R."/>
            <person name="Macchietto M.G."/>
            <person name="Heikkinen L."/>
            <person name="Lakso M."/>
            <person name="Fracchia K.M."/>
            <person name="Antoshechkin I."/>
            <person name="Mortazavi A."/>
            <person name="Wong G."/>
            <person name="Sternberg P.W."/>
        </authorList>
    </citation>
    <scope>NUCLEOTIDE SEQUENCE [LARGE SCALE GENOMIC DNA]</scope>
    <source>
        <strain evidence="2">MT8872</strain>
    </source>
</reference>
<protein>
    <submittedName>
        <fullName evidence="3">Chondroitin proteoglycan 4 domain-containing protein</fullName>
    </submittedName>
</protein>
<keyword evidence="2" id="KW-1185">Reference proteome</keyword>
<feature type="chain" id="PRO_5029018961" evidence="1">
    <location>
        <begin position="17"/>
        <end position="230"/>
    </location>
</feature>
<dbReference type="Proteomes" id="UP000492821">
    <property type="component" value="Unassembled WGS sequence"/>
</dbReference>
<sequence length="230" mass="26210">MLPFVLLLLNVQLVLSTEVEIPSCRAICVETHRNFATYFLRNFEQLQITEQIFNDICFTIEAFKQCFTKCGKSSSSTCVLNTLQIPGAACALTFLQVAKIPECYNKLKPEMEKLDVVNQCRRRCCNDAATGTQQTSFYSLFYCSDHSIDSLQFMSNPRPANQAKKNDLCQVTCVMNTLGVLSQQTCNEESTKFFTSVGAILHKFHSEQEHCLDHLMYNNEPVTWKIKIEL</sequence>
<proteinExistence type="predicted"/>
<organism evidence="2 3">
    <name type="scientific">Panagrellus redivivus</name>
    <name type="common">Microworm</name>
    <dbReference type="NCBI Taxonomy" id="6233"/>
    <lineage>
        <taxon>Eukaryota</taxon>
        <taxon>Metazoa</taxon>
        <taxon>Ecdysozoa</taxon>
        <taxon>Nematoda</taxon>
        <taxon>Chromadorea</taxon>
        <taxon>Rhabditida</taxon>
        <taxon>Tylenchina</taxon>
        <taxon>Panagrolaimomorpha</taxon>
        <taxon>Panagrolaimoidea</taxon>
        <taxon>Panagrolaimidae</taxon>
        <taxon>Panagrellus</taxon>
    </lineage>
</organism>
<reference evidence="3" key="2">
    <citation type="submission" date="2020-10" db="UniProtKB">
        <authorList>
            <consortium name="WormBaseParasite"/>
        </authorList>
    </citation>
    <scope>IDENTIFICATION</scope>
</reference>
<evidence type="ECO:0000256" key="1">
    <source>
        <dbReference type="SAM" id="SignalP"/>
    </source>
</evidence>
<accession>A0A7E4ZSK6</accession>
<name>A0A7E4ZSK6_PANRE</name>